<dbReference type="Proteomes" id="UP000284403">
    <property type="component" value="Unassembled WGS sequence"/>
</dbReference>
<reference evidence="1 2" key="1">
    <citation type="journal article" date="2018" name="BMC Genomics">
        <title>Genomic comparison of Trypanosoma conorhini and Trypanosoma rangeli to Trypanosoma cruzi strains of high and low virulence.</title>
        <authorList>
            <person name="Bradwell K.R."/>
            <person name="Koparde V.N."/>
            <person name="Matveyev A.V."/>
            <person name="Serrano M.G."/>
            <person name="Alves J.M."/>
            <person name="Parikh H."/>
            <person name="Huang B."/>
            <person name="Lee V."/>
            <person name="Espinosa-Alvarez O."/>
            <person name="Ortiz P.A."/>
            <person name="Costa-Martins A.G."/>
            <person name="Teixeira M.M."/>
            <person name="Buck G.A."/>
        </authorList>
    </citation>
    <scope>NUCLEOTIDE SEQUENCE [LARGE SCALE GENOMIC DNA]</scope>
    <source>
        <strain evidence="1 2">025E</strain>
    </source>
</reference>
<accession>A0A422MRA3</accession>
<evidence type="ECO:0000313" key="2">
    <source>
        <dbReference type="Proteomes" id="UP000284403"/>
    </source>
</evidence>
<proteinExistence type="predicted"/>
<organism evidence="1 2">
    <name type="scientific">Trypanosoma conorhini</name>
    <dbReference type="NCBI Taxonomy" id="83891"/>
    <lineage>
        <taxon>Eukaryota</taxon>
        <taxon>Discoba</taxon>
        <taxon>Euglenozoa</taxon>
        <taxon>Kinetoplastea</taxon>
        <taxon>Metakinetoplastina</taxon>
        <taxon>Trypanosomatida</taxon>
        <taxon>Trypanosomatidae</taxon>
        <taxon>Trypanosoma</taxon>
    </lineage>
</organism>
<dbReference type="GeneID" id="40323597"/>
<dbReference type="AlphaFoldDB" id="A0A422MRA3"/>
<evidence type="ECO:0000313" key="1">
    <source>
        <dbReference type="EMBL" id="RNE95768.1"/>
    </source>
</evidence>
<keyword evidence="2" id="KW-1185">Reference proteome</keyword>
<sequence length="239" mass="26611">MGKGFCDFVTPLFEITYMRDPPPFFLEGPLERVGGWSVYREPPLCSRGSEKRYKCTHQHVLHARLPYKLSTVTGDPVPSIDMDPQLFLRYQLNPYRPPHLPPPPGREQSVYRFYGPCLREVFLELVPLCPGGGTGEGVPSAAAHGECGVNVYTEATGVFADFACEEAGDLALVYSTLPCVRERLQIPFSAGAEAPSLIVDDAFIIWDSLGLLSLNELSDTGALHTEDAWDYFFDWHLPQ</sequence>
<gene>
    <name evidence="1" type="ORF">Tco025E_09986</name>
</gene>
<dbReference type="EMBL" id="MKKU01001374">
    <property type="protein sequence ID" value="RNE95768.1"/>
    <property type="molecule type" value="Genomic_DNA"/>
</dbReference>
<name>A0A422MRA3_9TRYP</name>
<dbReference type="RefSeq" id="XP_029223151.1">
    <property type="nucleotide sequence ID" value="XM_029376781.1"/>
</dbReference>
<dbReference type="OrthoDB" id="240312at2759"/>
<comment type="caution">
    <text evidence="1">The sequence shown here is derived from an EMBL/GenBank/DDBJ whole genome shotgun (WGS) entry which is preliminary data.</text>
</comment>
<protein>
    <submittedName>
        <fullName evidence="1">Uncharacterized protein</fullName>
    </submittedName>
</protein>